<keyword evidence="2" id="KW-1185">Reference proteome</keyword>
<protein>
    <submittedName>
        <fullName evidence="1">Uncharacterized protein</fullName>
    </submittedName>
</protein>
<gene>
    <name evidence="1" type="ORF">M9H77_03369</name>
</gene>
<sequence length="111" mass="12728">MTGQEVKTFQDLQLPETCHRRHDTLDTISLVVDSFPSWTPMWGMIPSYFLDSFAGNFLVKKFEGGVDGMTWGKHGNIESFQGSITSFQGVIIWSRARKIEEETHRDKFGRV</sequence>
<accession>A0ACC0CB45</accession>
<comment type="caution">
    <text evidence="1">The sequence shown here is derived from an EMBL/GenBank/DDBJ whole genome shotgun (WGS) entry which is preliminary data.</text>
</comment>
<organism evidence="1 2">
    <name type="scientific">Catharanthus roseus</name>
    <name type="common">Madagascar periwinkle</name>
    <name type="synonym">Vinca rosea</name>
    <dbReference type="NCBI Taxonomy" id="4058"/>
    <lineage>
        <taxon>Eukaryota</taxon>
        <taxon>Viridiplantae</taxon>
        <taxon>Streptophyta</taxon>
        <taxon>Embryophyta</taxon>
        <taxon>Tracheophyta</taxon>
        <taxon>Spermatophyta</taxon>
        <taxon>Magnoliopsida</taxon>
        <taxon>eudicotyledons</taxon>
        <taxon>Gunneridae</taxon>
        <taxon>Pentapetalae</taxon>
        <taxon>asterids</taxon>
        <taxon>lamiids</taxon>
        <taxon>Gentianales</taxon>
        <taxon>Apocynaceae</taxon>
        <taxon>Rauvolfioideae</taxon>
        <taxon>Vinceae</taxon>
        <taxon>Catharanthinae</taxon>
        <taxon>Catharanthus</taxon>
    </lineage>
</organism>
<evidence type="ECO:0000313" key="1">
    <source>
        <dbReference type="EMBL" id="KAI5682141.1"/>
    </source>
</evidence>
<dbReference type="EMBL" id="CM044701">
    <property type="protein sequence ID" value="KAI5682141.1"/>
    <property type="molecule type" value="Genomic_DNA"/>
</dbReference>
<reference evidence="2" key="1">
    <citation type="journal article" date="2023" name="Nat. Plants">
        <title>Single-cell RNA sequencing provides a high-resolution roadmap for understanding the multicellular compartmentation of specialized metabolism.</title>
        <authorList>
            <person name="Sun S."/>
            <person name="Shen X."/>
            <person name="Li Y."/>
            <person name="Li Y."/>
            <person name="Wang S."/>
            <person name="Li R."/>
            <person name="Zhang H."/>
            <person name="Shen G."/>
            <person name="Guo B."/>
            <person name="Wei J."/>
            <person name="Xu J."/>
            <person name="St-Pierre B."/>
            <person name="Chen S."/>
            <person name="Sun C."/>
        </authorList>
    </citation>
    <scope>NUCLEOTIDE SEQUENCE [LARGE SCALE GENOMIC DNA]</scope>
</reference>
<evidence type="ECO:0000313" key="2">
    <source>
        <dbReference type="Proteomes" id="UP001060085"/>
    </source>
</evidence>
<dbReference type="Proteomes" id="UP001060085">
    <property type="component" value="Linkage Group LG01"/>
</dbReference>
<name>A0ACC0CB45_CATRO</name>
<proteinExistence type="predicted"/>